<dbReference type="OrthoDB" id="6293260at2"/>
<dbReference type="InterPro" id="IPR051908">
    <property type="entry name" value="Ribosomal_N-acetyltransferase"/>
</dbReference>
<protein>
    <submittedName>
        <fullName evidence="2">Acetyltransferase</fullName>
    </submittedName>
</protein>
<feature type="domain" description="N-acetyltransferase" evidence="1">
    <location>
        <begin position="13"/>
        <end position="169"/>
    </location>
</feature>
<gene>
    <name evidence="2" type="ordered locus">DvMF_2654</name>
</gene>
<dbReference type="PROSITE" id="PS51186">
    <property type="entry name" value="GNAT"/>
    <property type="match status" value="1"/>
</dbReference>
<dbReference type="PANTHER" id="PTHR43441:SF10">
    <property type="entry name" value="ACETYLTRANSFERASE"/>
    <property type="match status" value="1"/>
</dbReference>
<name>B8DIT2_NITV9</name>
<reference evidence="2" key="1">
    <citation type="submission" date="2008-10" db="EMBL/GenBank/DDBJ databases">
        <title>Complete sequence of Desulfovibrio vulgaris str. 'Miyazaki F'.</title>
        <authorList>
            <person name="Lucas S."/>
            <person name="Copeland A."/>
            <person name="Lapidus A."/>
            <person name="Glavina del Rio T."/>
            <person name="Dalin E."/>
            <person name="Tice H."/>
            <person name="Bruce D."/>
            <person name="Goodwin L."/>
            <person name="Pitluck S."/>
            <person name="Sims D."/>
            <person name="Brettin T."/>
            <person name="Detter J.C."/>
            <person name="Han C."/>
            <person name="Larimer F."/>
            <person name="Land M."/>
            <person name="Hauser L."/>
            <person name="Kyrpides N."/>
            <person name="Mikhailova N."/>
            <person name="Hazen T.C."/>
            <person name="Richardson P."/>
        </authorList>
    </citation>
    <scope>NUCLEOTIDE SEQUENCE</scope>
    <source>
        <strain evidence="2">Miyazaki F</strain>
    </source>
</reference>
<dbReference type="AlphaFoldDB" id="B8DIT2"/>
<dbReference type="InterPro" id="IPR000182">
    <property type="entry name" value="GNAT_dom"/>
</dbReference>
<dbReference type="STRING" id="883.DvMF_2654"/>
<dbReference type="GO" id="GO:0005737">
    <property type="term" value="C:cytoplasm"/>
    <property type="evidence" value="ECO:0007669"/>
    <property type="project" value="TreeGrafter"/>
</dbReference>
<dbReference type="GO" id="GO:1990189">
    <property type="term" value="F:protein N-terminal-serine acetyltransferase activity"/>
    <property type="evidence" value="ECO:0007669"/>
    <property type="project" value="TreeGrafter"/>
</dbReference>
<dbReference type="HOGENOM" id="CLU_013985_15_0_7"/>
<dbReference type="EMBL" id="CP001197">
    <property type="protein sequence ID" value="ACL09593.1"/>
    <property type="molecule type" value="Genomic_DNA"/>
</dbReference>
<dbReference type="InterPro" id="IPR016181">
    <property type="entry name" value="Acyl_CoA_acyltransferase"/>
</dbReference>
<dbReference type="eggNOG" id="COG1670">
    <property type="taxonomic scope" value="Bacteria"/>
</dbReference>
<dbReference type="PANTHER" id="PTHR43441">
    <property type="entry name" value="RIBOSOMAL-PROTEIN-SERINE ACETYLTRANSFERASE"/>
    <property type="match status" value="1"/>
</dbReference>
<accession>B8DIT2</accession>
<evidence type="ECO:0000259" key="1">
    <source>
        <dbReference type="PROSITE" id="PS51186"/>
    </source>
</evidence>
<sequence length="169" mass="19128">MEWSKIEITSNRLLLTPFSAHDADEAYCCITPTLTRFMAWDPPATRGEFDQVWQSWLLAIQNGLELTFAIRALSSKHFLGVAALHHAQTPTPELGIWIREDCHGHGYGQEAVTALATWATAFFKPTSFIYPVAEENHASRRIAEHLGGVVFDRKVERKYTSVIYRIPPT</sequence>
<dbReference type="SUPFAM" id="SSF55729">
    <property type="entry name" value="Acyl-CoA N-acyltransferases (Nat)"/>
    <property type="match status" value="1"/>
</dbReference>
<evidence type="ECO:0000313" key="2">
    <source>
        <dbReference type="EMBL" id="ACL09593.1"/>
    </source>
</evidence>
<organism evidence="2">
    <name type="scientific">Nitratidesulfovibrio vulgaris (strain DSM 19637 / Miyazaki F)</name>
    <name type="common">Desulfovibrio vulgaris</name>
    <dbReference type="NCBI Taxonomy" id="883"/>
    <lineage>
        <taxon>Bacteria</taxon>
        <taxon>Pseudomonadati</taxon>
        <taxon>Thermodesulfobacteriota</taxon>
        <taxon>Desulfovibrionia</taxon>
        <taxon>Desulfovibrionales</taxon>
        <taxon>Desulfovibrionaceae</taxon>
        <taxon>Nitratidesulfovibrio</taxon>
    </lineage>
</organism>
<dbReference type="Pfam" id="PF13302">
    <property type="entry name" value="Acetyltransf_3"/>
    <property type="match status" value="1"/>
</dbReference>
<dbReference type="Gene3D" id="3.40.630.30">
    <property type="match status" value="1"/>
</dbReference>
<dbReference type="KEGG" id="dvm:DvMF_2654"/>
<proteinExistence type="predicted"/>
<dbReference type="GO" id="GO:0008999">
    <property type="term" value="F:protein-N-terminal-alanine acetyltransferase activity"/>
    <property type="evidence" value="ECO:0007669"/>
    <property type="project" value="TreeGrafter"/>
</dbReference>
<keyword evidence="2" id="KW-0808">Transferase</keyword>